<feature type="region of interest" description="Disordered" evidence="5">
    <location>
        <begin position="1"/>
        <end position="41"/>
    </location>
</feature>
<dbReference type="Gene3D" id="3.30.559.30">
    <property type="entry name" value="Nonribosomal peptide synthetase, condensation domain"/>
    <property type="match status" value="1"/>
</dbReference>
<gene>
    <name evidence="7" type="ORF">A4X09_0g3755</name>
</gene>
<dbReference type="Pfam" id="PF13193">
    <property type="entry name" value="AMP-binding_C"/>
    <property type="match status" value="1"/>
</dbReference>
<reference evidence="7" key="2">
    <citation type="journal article" date="2019" name="IMA Fungus">
        <title>Genome sequencing and comparison of five Tilletia species to identify candidate genes for the detection of regulated species infecting wheat.</title>
        <authorList>
            <person name="Nguyen H.D.T."/>
            <person name="Sultana T."/>
            <person name="Kesanakurti P."/>
            <person name="Hambleton S."/>
        </authorList>
    </citation>
    <scope>NUCLEOTIDE SEQUENCE</scope>
    <source>
        <strain evidence="7">DAOMC 236422</strain>
    </source>
</reference>
<reference evidence="7" key="1">
    <citation type="submission" date="2016-04" db="EMBL/GenBank/DDBJ databases">
        <authorList>
            <person name="Nguyen H.D."/>
            <person name="Samba Siva P."/>
            <person name="Cullis J."/>
            <person name="Levesque C.A."/>
            <person name="Hambleton S."/>
        </authorList>
    </citation>
    <scope>NUCLEOTIDE SEQUENCE</scope>
    <source>
        <strain evidence="7">DAOMC 236422</strain>
    </source>
</reference>
<dbReference type="Pfam" id="PF00501">
    <property type="entry name" value="AMP-binding"/>
    <property type="match status" value="2"/>
</dbReference>
<name>A0A8X7NAH3_9BASI</name>
<dbReference type="SUPFAM" id="SSF47336">
    <property type="entry name" value="ACP-like"/>
    <property type="match status" value="1"/>
</dbReference>
<dbReference type="GO" id="GO:0031177">
    <property type="term" value="F:phosphopantetheine binding"/>
    <property type="evidence" value="ECO:0007669"/>
    <property type="project" value="TreeGrafter"/>
</dbReference>
<dbReference type="InterPro" id="IPR045851">
    <property type="entry name" value="AMP-bd_C_sf"/>
</dbReference>
<protein>
    <recommendedName>
        <fullName evidence="6">Carrier domain-containing protein</fullName>
    </recommendedName>
</protein>
<sequence length="1668" mass="180573">MHSNNRFMRSRQSSVDDPLFSDTSSYGDAPSTAPTSMLASPMLTGSDGSDIFDEELRIEVDSQRIARLLALASSVTSGAAAEDQSYGLLHQLFEAQVSLTPKKICLQQGTERFVTYQQLNQLAERGATGLRALGISPGSLIPICYAKSVDMIVAILSILKSGGAYVPIAPNHPRARKQAILEQVRPRIALSKAEDATSLEFEGSRNVDISELTKEHEVTSTHNSKERCDLSQADATQENDPNEITTNDLAYVIFTSGTTGTPKGVMIEHRNVYAYVSNHQGSAKSTQYSRRLSFASFIFDASIGDFFGTLTSGGCLVLDNSESLIANLTTALDEYNISHICLTPSVAAFASKGLNNVSWLHALFLGGEACGTDLVANLPELEVHYNVYGPSEAAVEVTEYNNTFKPPYKAQSMPIGRPIGQSQLYILQQGGFALMSAGAVGEICIGGPQVGRGYLNDEEKTKSKFVSDPFVEGGRMFRTGDLGRIYDDGLFECLGRIDGQVKIRGLRIETGEVEAAIVADKAVEAAKVVKMKLADDMDRLVGFVVLLPNEQEIDDKDLLKPLTLDNELANQIWETMENKLPSYMLPFLLVQLGALPITQNGKLDERRLRSTISELTWSEQAAFTQTAATGEDDAVKAEPQNETQAKLRSLWAQVLQLDETAIGIDDSFYRVGGDSITAVRLLILCREAGFDVRISDLNNTSTIRSQADRGSEVRHNLLAKKDQEVSDWLDEHSLNRLMSTVLPSVGLDWEEVEDVAPASPLQRGLIAETMQSTDGSAYVTWRITRFQHSIDAERLRDAVVQVVKETPIYRTRFALDSLLGVVQIVADKSHAEALVSPVVSVPAEADIDFAAEQVAQSHTWGHPQTSPLHISILASSSEVRMVWIAHHALTDGWSVTEMQKRLRVLYTQALQGPTAIQAKSSPPFARVAHHLHQRDTQEDLAFWQAYMSGAEALQLGSRNSAGLEVRQKSTATASVITGLETCARNVGVPPSTIFLYALAVGLRLLTDQEDVSFGLLLSGRTLPVSGIESIIGPCINTTICRIMFNDQQSVRQALQQFQANLDEVNERGYVGLVDIAGAARVDSAAIAGTLAEYRNLPEEADAVRGDTSQAHPFDDMDIYGEDRVSAPLMVSGGPDHTGALRVSITADKCFLSEVDARWLVRHVCNVLSWVCDTEGEERLKTMDVVDDAQFDAIMEWSVAPEADNLPEDIAGPELLHQLIEAQVERTPRKIAIQCEGDEFLTFEQLNQRAERVAASLRALGVGAGSIVPMCFFKSSAMLVGLFGILKSGAAYVPLDPAHPQARKDGIVKAVAAEVVLMSDECTESWTPPAPAKPILFSAAMEGIEAVGGEIGSYERREVCPTDLAYLIFTSGSTGTPKGVMLEHAQVVAYLTAQFGIPHEPAFGRQMNFASIAFDGSVPDLLGSLATGTCVVLVRTDRLLADLAGQLDAKLATGVCLTSSVAAHLRPHAADPQLHWLQSLILAGEGVKPDLCQDLKSLATIWNAYGPTEAAVEVANLGDSATAILDGGALASVPIGTPRGRNRLYVLEPGSEKVLPVGAIGELCIGGPQVARGYLNDEEKTRAKFVSDPFVEGGRMFRTGDLGRLHGDGLFECLGRIDGQVKIRGLRIETGEIEAAIAADQTVDQAKVLKMQLADEVDRLVGFVVLHGD</sequence>
<evidence type="ECO:0000256" key="4">
    <source>
        <dbReference type="ARBA" id="ARBA00023268"/>
    </source>
</evidence>
<dbReference type="Gene3D" id="3.30.559.10">
    <property type="entry name" value="Chloramphenicol acetyltransferase-like domain"/>
    <property type="match status" value="1"/>
</dbReference>
<dbReference type="GO" id="GO:0005737">
    <property type="term" value="C:cytoplasm"/>
    <property type="evidence" value="ECO:0007669"/>
    <property type="project" value="TreeGrafter"/>
</dbReference>
<dbReference type="GO" id="GO:0016874">
    <property type="term" value="F:ligase activity"/>
    <property type="evidence" value="ECO:0007669"/>
    <property type="project" value="UniProtKB-KW"/>
</dbReference>
<dbReference type="PROSITE" id="PS00455">
    <property type="entry name" value="AMP_BINDING"/>
    <property type="match status" value="2"/>
</dbReference>
<accession>A0A8X7NAH3</accession>
<dbReference type="FunFam" id="3.40.50.980:FF:000001">
    <property type="entry name" value="Non-ribosomal peptide synthetase"/>
    <property type="match status" value="2"/>
</dbReference>
<evidence type="ECO:0000313" key="7">
    <source>
        <dbReference type="EMBL" id="KAE8268590.1"/>
    </source>
</evidence>
<dbReference type="Gene3D" id="3.40.50.12780">
    <property type="entry name" value="N-terminal domain of ligase-like"/>
    <property type="match status" value="2"/>
</dbReference>
<evidence type="ECO:0000256" key="1">
    <source>
        <dbReference type="ARBA" id="ARBA00022450"/>
    </source>
</evidence>
<keyword evidence="1" id="KW-0596">Phosphopantetheine</keyword>
<keyword evidence="8" id="KW-1185">Reference proteome</keyword>
<dbReference type="InterPro" id="IPR020845">
    <property type="entry name" value="AMP-binding_CS"/>
</dbReference>
<dbReference type="PANTHER" id="PTHR45527">
    <property type="entry name" value="NONRIBOSOMAL PEPTIDE SYNTHETASE"/>
    <property type="match status" value="1"/>
</dbReference>
<dbReference type="GO" id="GO:0044550">
    <property type="term" value="P:secondary metabolite biosynthetic process"/>
    <property type="evidence" value="ECO:0007669"/>
    <property type="project" value="TreeGrafter"/>
</dbReference>
<feature type="non-terminal residue" evidence="7">
    <location>
        <position position="1668"/>
    </location>
</feature>
<dbReference type="Gene3D" id="3.30.300.30">
    <property type="match status" value="2"/>
</dbReference>
<dbReference type="Pfam" id="PF00668">
    <property type="entry name" value="Condensation"/>
    <property type="match status" value="1"/>
</dbReference>
<dbReference type="InterPro" id="IPR001242">
    <property type="entry name" value="Condensation_dom"/>
</dbReference>
<keyword evidence="3" id="KW-0436">Ligase</keyword>
<dbReference type="Proteomes" id="UP000078113">
    <property type="component" value="Unassembled WGS sequence"/>
</dbReference>
<dbReference type="InterPro" id="IPR023213">
    <property type="entry name" value="CAT-like_dom_sf"/>
</dbReference>
<dbReference type="InterPro" id="IPR010071">
    <property type="entry name" value="AA_adenyl_dom"/>
</dbReference>
<proteinExistence type="predicted"/>
<evidence type="ECO:0000256" key="2">
    <source>
        <dbReference type="ARBA" id="ARBA00022553"/>
    </source>
</evidence>
<evidence type="ECO:0000259" key="6">
    <source>
        <dbReference type="PROSITE" id="PS50075"/>
    </source>
</evidence>
<dbReference type="Pfam" id="PF00550">
    <property type="entry name" value="PP-binding"/>
    <property type="match status" value="1"/>
</dbReference>
<feature type="domain" description="Carrier" evidence="6">
    <location>
        <begin position="638"/>
        <end position="714"/>
    </location>
</feature>
<dbReference type="EMBL" id="LWDG02000141">
    <property type="protein sequence ID" value="KAE8268590.1"/>
    <property type="molecule type" value="Genomic_DNA"/>
</dbReference>
<dbReference type="InterPro" id="IPR042099">
    <property type="entry name" value="ANL_N_sf"/>
</dbReference>
<dbReference type="Gene3D" id="1.10.1200.10">
    <property type="entry name" value="ACP-like"/>
    <property type="match status" value="1"/>
</dbReference>
<evidence type="ECO:0000256" key="5">
    <source>
        <dbReference type="SAM" id="MobiDB-lite"/>
    </source>
</evidence>
<evidence type="ECO:0000256" key="3">
    <source>
        <dbReference type="ARBA" id="ARBA00022598"/>
    </source>
</evidence>
<keyword evidence="2" id="KW-0597">Phosphoprotein</keyword>
<dbReference type="PROSITE" id="PS50075">
    <property type="entry name" value="CARRIER"/>
    <property type="match status" value="1"/>
</dbReference>
<feature type="compositionally biased region" description="Polar residues" evidence="5">
    <location>
        <begin position="233"/>
        <end position="242"/>
    </location>
</feature>
<dbReference type="InterPro" id="IPR025110">
    <property type="entry name" value="AMP-bd_C"/>
</dbReference>
<dbReference type="InterPro" id="IPR000873">
    <property type="entry name" value="AMP-dep_synth/lig_dom"/>
</dbReference>
<dbReference type="GO" id="GO:0043041">
    <property type="term" value="P:amino acid activation for nonribosomal peptide biosynthetic process"/>
    <property type="evidence" value="ECO:0007669"/>
    <property type="project" value="TreeGrafter"/>
</dbReference>
<feature type="region of interest" description="Disordered" evidence="5">
    <location>
        <begin position="215"/>
        <end position="242"/>
    </location>
</feature>
<dbReference type="NCBIfam" id="TIGR01733">
    <property type="entry name" value="AA-adenyl-dom"/>
    <property type="match status" value="2"/>
</dbReference>
<dbReference type="InterPro" id="IPR009081">
    <property type="entry name" value="PP-bd_ACP"/>
</dbReference>
<feature type="compositionally biased region" description="Basic and acidic residues" evidence="5">
    <location>
        <begin position="215"/>
        <end position="229"/>
    </location>
</feature>
<dbReference type="SUPFAM" id="SSF52777">
    <property type="entry name" value="CoA-dependent acyltransferases"/>
    <property type="match status" value="2"/>
</dbReference>
<feature type="compositionally biased region" description="Polar residues" evidence="5">
    <location>
        <begin position="1"/>
        <end position="38"/>
    </location>
</feature>
<dbReference type="CDD" id="cd05930">
    <property type="entry name" value="A_NRPS"/>
    <property type="match status" value="2"/>
</dbReference>
<dbReference type="InterPro" id="IPR036736">
    <property type="entry name" value="ACP-like_sf"/>
</dbReference>
<evidence type="ECO:0000313" key="8">
    <source>
        <dbReference type="Proteomes" id="UP000078113"/>
    </source>
</evidence>
<organism evidence="7 8">
    <name type="scientific">Tilletia walkeri</name>
    <dbReference type="NCBI Taxonomy" id="117179"/>
    <lineage>
        <taxon>Eukaryota</taxon>
        <taxon>Fungi</taxon>
        <taxon>Dikarya</taxon>
        <taxon>Basidiomycota</taxon>
        <taxon>Ustilaginomycotina</taxon>
        <taxon>Exobasidiomycetes</taxon>
        <taxon>Tilletiales</taxon>
        <taxon>Tilletiaceae</taxon>
        <taxon>Tilletia</taxon>
    </lineage>
</organism>
<dbReference type="SUPFAM" id="SSF56801">
    <property type="entry name" value="Acetyl-CoA synthetase-like"/>
    <property type="match status" value="2"/>
</dbReference>
<keyword evidence="4" id="KW-0511">Multifunctional enzyme</keyword>
<comment type="caution">
    <text evidence="7">The sequence shown here is derived from an EMBL/GenBank/DDBJ whole genome shotgun (WGS) entry which is preliminary data.</text>
</comment>
<dbReference type="PANTHER" id="PTHR45527:SF1">
    <property type="entry name" value="FATTY ACID SYNTHASE"/>
    <property type="match status" value="1"/>
</dbReference>